<dbReference type="Pfam" id="PF07311">
    <property type="entry name" value="Dodecin"/>
    <property type="match status" value="1"/>
</dbReference>
<dbReference type="InterPro" id="IPR009923">
    <property type="entry name" value="Dodecin"/>
</dbReference>
<evidence type="ECO:0000313" key="2">
    <source>
        <dbReference type="Proteomes" id="UP001595528"/>
    </source>
</evidence>
<dbReference type="RefSeq" id="WP_379898216.1">
    <property type="nucleotide sequence ID" value="NZ_JBHRTR010000010.1"/>
</dbReference>
<organism evidence="1 2">
    <name type="scientific">Marinibaculum pumilum</name>
    <dbReference type="NCBI Taxonomy" id="1766165"/>
    <lineage>
        <taxon>Bacteria</taxon>
        <taxon>Pseudomonadati</taxon>
        <taxon>Pseudomonadota</taxon>
        <taxon>Alphaproteobacteria</taxon>
        <taxon>Rhodospirillales</taxon>
        <taxon>Rhodospirillaceae</taxon>
        <taxon>Marinibaculum</taxon>
    </lineage>
</organism>
<sequence length="78" mass="8648">MNSKRVEEEMDNVYAVSEVVGSSKSSVEEAIDNAIGTAGKTLKNLEWFEVSEIRGHIEDGKVGHYQVGLKLGFRYEKG</sequence>
<evidence type="ECO:0000313" key="1">
    <source>
        <dbReference type="EMBL" id="MFC3226310.1"/>
    </source>
</evidence>
<dbReference type="InterPro" id="IPR025543">
    <property type="entry name" value="Dodecin-like"/>
</dbReference>
<dbReference type="PANTHER" id="PTHR39324:SF1">
    <property type="entry name" value="CALCIUM DODECIN"/>
    <property type="match status" value="1"/>
</dbReference>
<dbReference type="PANTHER" id="PTHR39324">
    <property type="entry name" value="CALCIUM DODECIN"/>
    <property type="match status" value="1"/>
</dbReference>
<gene>
    <name evidence="1" type="ORF">ACFOGJ_03660</name>
</gene>
<name>A0ABV7KVN1_9PROT</name>
<protein>
    <submittedName>
        <fullName evidence="1">Dodecin</fullName>
    </submittedName>
</protein>
<proteinExistence type="predicted"/>
<dbReference type="SUPFAM" id="SSF89807">
    <property type="entry name" value="Dodecin-like"/>
    <property type="match status" value="1"/>
</dbReference>
<dbReference type="Proteomes" id="UP001595528">
    <property type="component" value="Unassembled WGS sequence"/>
</dbReference>
<reference evidence="2" key="1">
    <citation type="journal article" date="2019" name="Int. J. Syst. Evol. Microbiol.">
        <title>The Global Catalogue of Microorganisms (GCM) 10K type strain sequencing project: providing services to taxonomists for standard genome sequencing and annotation.</title>
        <authorList>
            <consortium name="The Broad Institute Genomics Platform"/>
            <consortium name="The Broad Institute Genome Sequencing Center for Infectious Disease"/>
            <person name="Wu L."/>
            <person name="Ma J."/>
        </authorList>
    </citation>
    <scope>NUCLEOTIDE SEQUENCE [LARGE SCALE GENOMIC DNA]</scope>
    <source>
        <strain evidence="2">KCTC 42964</strain>
    </source>
</reference>
<dbReference type="EMBL" id="JBHRTR010000010">
    <property type="protein sequence ID" value="MFC3226310.1"/>
    <property type="molecule type" value="Genomic_DNA"/>
</dbReference>
<dbReference type="InterPro" id="IPR036694">
    <property type="entry name" value="Dodecin-like_sf"/>
</dbReference>
<comment type="caution">
    <text evidence="1">The sequence shown here is derived from an EMBL/GenBank/DDBJ whole genome shotgun (WGS) entry which is preliminary data.</text>
</comment>
<keyword evidence="2" id="KW-1185">Reference proteome</keyword>
<dbReference type="InterPro" id="IPR050049">
    <property type="entry name" value="Dodecin_bact"/>
</dbReference>
<dbReference type="NCBIfam" id="NF043052">
    <property type="entry name" value="DodecBact"/>
    <property type="match status" value="1"/>
</dbReference>
<dbReference type="Gene3D" id="3.30.1660.10">
    <property type="entry name" value="Flavin-binding protein dodecin"/>
    <property type="match status" value="1"/>
</dbReference>
<accession>A0ABV7KVN1</accession>